<evidence type="ECO:0000313" key="5">
    <source>
        <dbReference type="EMBL" id="TMQ90220.1"/>
    </source>
</evidence>
<protein>
    <submittedName>
        <fullName evidence="5">Polyprenyl synthetase family protein</fullName>
    </submittedName>
</protein>
<dbReference type="PROSITE" id="PS00723">
    <property type="entry name" value="POLYPRENYL_SYNTHASE_1"/>
    <property type="match status" value="1"/>
</dbReference>
<dbReference type="SUPFAM" id="SSF48576">
    <property type="entry name" value="Terpenoid synthases"/>
    <property type="match status" value="1"/>
</dbReference>
<dbReference type="SFLD" id="SFLDS00005">
    <property type="entry name" value="Isoprenoid_Synthase_Type_I"/>
    <property type="match status" value="1"/>
</dbReference>
<dbReference type="InterPro" id="IPR000092">
    <property type="entry name" value="Polyprenyl_synt"/>
</dbReference>
<dbReference type="GO" id="GO:0008299">
    <property type="term" value="P:isoprenoid biosynthetic process"/>
    <property type="evidence" value="ECO:0007669"/>
    <property type="project" value="InterPro"/>
</dbReference>
<organism evidence="5 6">
    <name type="scientific">Actinomadura soli</name>
    <dbReference type="NCBI Taxonomy" id="2508997"/>
    <lineage>
        <taxon>Bacteria</taxon>
        <taxon>Bacillati</taxon>
        <taxon>Actinomycetota</taxon>
        <taxon>Actinomycetes</taxon>
        <taxon>Streptosporangiales</taxon>
        <taxon>Thermomonosporaceae</taxon>
        <taxon>Actinomadura</taxon>
    </lineage>
</organism>
<dbReference type="GO" id="GO:0046872">
    <property type="term" value="F:metal ion binding"/>
    <property type="evidence" value="ECO:0007669"/>
    <property type="project" value="UniProtKB-KW"/>
</dbReference>
<dbReference type="Proteomes" id="UP000309174">
    <property type="component" value="Unassembled WGS sequence"/>
</dbReference>
<reference evidence="5 6" key="1">
    <citation type="submission" date="2019-05" db="EMBL/GenBank/DDBJ databases">
        <title>Draft genome sequence of Actinomadura sp. 14C53.</title>
        <authorList>
            <person name="Saricaoglu S."/>
            <person name="Isik K."/>
        </authorList>
    </citation>
    <scope>NUCLEOTIDE SEQUENCE [LARGE SCALE GENOMIC DNA]</scope>
    <source>
        <strain evidence="5 6">14C53</strain>
    </source>
</reference>
<dbReference type="Pfam" id="PF00348">
    <property type="entry name" value="polyprenyl_synt"/>
    <property type="match status" value="1"/>
</dbReference>
<evidence type="ECO:0000256" key="1">
    <source>
        <dbReference type="ARBA" id="ARBA00022723"/>
    </source>
</evidence>
<evidence type="ECO:0000256" key="2">
    <source>
        <dbReference type="ARBA" id="ARBA00022842"/>
    </source>
</evidence>
<keyword evidence="1" id="KW-0479">Metal-binding</keyword>
<gene>
    <name evidence="5" type="ORF">ETD83_36365</name>
</gene>
<keyword evidence="2" id="KW-0460">Magnesium</keyword>
<feature type="region of interest" description="Disordered" evidence="4">
    <location>
        <begin position="1"/>
        <end position="46"/>
    </location>
</feature>
<dbReference type="Gene3D" id="1.10.600.10">
    <property type="entry name" value="Farnesyl Diphosphate Synthase"/>
    <property type="match status" value="1"/>
</dbReference>
<dbReference type="EMBL" id="VCKW01000313">
    <property type="protein sequence ID" value="TMQ90220.1"/>
    <property type="molecule type" value="Genomic_DNA"/>
</dbReference>
<dbReference type="GO" id="GO:0004659">
    <property type="term" value="F:prenyltransferase activity"/>
    <property type="evidence" value="ECO:0007669"/>
    <property type="project" value="InterPro"/>
</dbReference>
<evidence type="ECO:0000256" key="3">
    <source>
        <dbReference type="RuleBase" id="RU004466"/>
    </source>
</evidence>
<keyword evidence="6" id="KW-1185">Reference proteome</keyword>
<name>A0A5C4J0Q3_9ACTN</name>
<comment type="caution">
    <text evidence="5">The sequence shown here is derived from an EMBL/GenBank/DDBJ whole genome shotgun (WGS) entry which is preliminary data.</text>
</comment>
<dbReference type="InterPro" id="IPR008949">
    <property type="entry name" value="Isoprenoid_synthase_dom_sf"/>
</dbReference>
<dbReference type="OrthoDB" id="4497239at2"/>
<dbReference type="PROSITE" id="PS00444">
    <property type="entry name" value="POLYPRENYL_SYNTHASE_2"/>
    <property type="match status" value="1"/>
</dbReference>
<dbReference type="SFLD" id="SFLDG01017">
    <property type="entry name" value="Polyprenyl_Transferase_Like"/>
    <property type="match status" value="1"/>
</dbReference>
<sequence length="394" mass="40603">MPVWGDDPAVLRCDHRPPVDGPETGGPTTGDQAPGGDSAEGGGAARSAAEVLAWSRRLLDPALRDAVKTLPEAMHGIAAYHFGWRDDRGRPLGAAAGASGKAIRPALVLLAAQAVGGTAAAAVPAAVAVELAHNFSLLHDDVMDGDLTRRHRPTAWSVFGTGPAVLAGDALLAAAFEALASVDVTGERFPGEAALIVPRAVRTLGRAVIELVEGQSTDLAFEERGDVTLDECVAMANRKTSALLGASCALGSDHGGGTAQQTARFRAFGERLGLAFQLADDVLGIWGDPAVTGKPVHSDLRTRKKSLPVVAALTSATPAGDELAALYLRDEPLTGDDAARAAVLIDAAGGRAWTIARADAVLADALRELDAAAPDPVTAVELRTLARLIAHRDR</sequence>
<dbReference type="AlphaFoldDB" id="A0A5C4J0Q3"/>
<dbReference type="RefSeq" id="WP_138649745.1">
    <property type="nucleotide sequence ID" value="NZ_VCKW01000313.1"/>
</dbReference>
<evidence type="ECO:0000256" key="4">
    <source>
        <dbReference type="SAM" id="MobiDB-lite"/>
    </source>
</evidence>
<evidence type="ECO:0000313" key="6">
    <source>
        <dbReference type="Proteomes" id="UP000309174"/>
    </source>
</evidence>
<keyword evidence="3" id="KW-0808">Transferase</keyword>
<dbReference type="PANTHER" id="PTHR12001:SF86">
    <property type="entry name" value="GERANYLGERANYL DIPHOSPHATE SYNTHASE"/>
    <property type="match status" value="1"/>
</dbReference>
<accession>A0A5C4J0Q3</accession>
<dbReference type="PANTHER" id="PTHR12001">
    <property type="entry name" value="GERANYLGERANYL PYROPHOSPHATE SYNTHASE"/>
    <property type="match status" value="1"/>
</dbReference>
<dbReference type="InterPro" id="IPR033749">
    <property type="entry name" value="Polyprenyl_synt_CS"/>
</dbReference>
<proteinExistence type="inferred from homology"/>
<comment type="similarity">
    <text evidence="3">Belongs to the FPP/GGPP synthase family.</text>
</comment>